<gene>
    <name evidence="4" type="ORF">SAMN04244570_1760</name>
</gene>
<dbReference type="PANTHER" id="PTHR11820">
    <property type="entry name" value="ACYLPYRUVASE"/>
    <property type="match status" value="1"/>
</dbReference>
<evidence type="ECO:0000259" key="3">
    <source>
        <dbReference type="Pfam" id="PF01557"/>
    </source>
</evidence>
<dbReference type="Proteomes" id="UP000190042">
    <property type="component" value="Unassembled WGS sequence"/>
</dbReference>
<dbReference type="PANTHER" id="PTHR11820:SF7">
    <property type="entry name" value="ACYLPYRUVASE FAHD1, MITOCHONDRIAL"/>
    <property type="match status" value="1"/>
</dbReference>
<evidence type="ECO:0000313" key="5">
    <source>
        <dbReference type="Proteomes" id="UP000190042"/>
    </source>
</evidence>
<keyword evidence="5" id="KW-1185">Reference proteome</keyword>
<protein>
    <submittedName>
        <fullName evidence="4">2-keto-4-pentenoate hydratase/2-oxohepta-3-ene-1,7-dioic acid hydratase (Catechol pathway)</fullName>
    </submittedName>
</protein>
<proteinExistence type="inferred from homology"/>
<name>A0A1T4Y331_9BACL</name>
<evidence type="ECO:0000313" key="4">
    <source>
        <dbReference type="EMBL" id="SKA96033.1"/>
    </source>
</evidence>
<reference evidence="5" key="1">
    <citation type="submission" date="2017-02" db="EMBL/GenBank/DDBJ databases">
        <authorList>
            <person name="Varghese N."/>
            <person name="Submissions S."/>
        </authorList>
    </citation>
    <scope>NUCLEOTIDE SEQUENCE [LARGE SCALE GENOMIC DNA]</scope>
    <source>
        <strain evidence="5">DSM 23966</strain>
    </source>
</reference>
<accession>A0A1T4Y331</accession>
<dbReference type="Gene3D" id="3.90.850.10">
    <property type="entry name" value="Fumarylacetoacetase-like, C-terminal domain"/>
    <property type="match status" value="1"/>
</dbReference>
<evidence type="ECO:0000256" key="2">
    <source>
        <dbReference type="ARBA" id="ARBA00022723"/>
    </source>
</evidence>
<dbReference type="AlphaFoldDB" id="A0A1T4Y331"/>
<dbReference type="Pfam" id="PF01557">
    <property type="entry name" value="FAA_hydrolase"/>
    <property type="match status" value="1"/>
</dbReference>
<dbReference type="GO" id="GO:0018773">
    <property type="term" value="F:acetylpyruvate hydrolase activity"/>
    <property type="evidence" value="ECO:0007669"/>
    <property type="project" value="TreeGrafter"/>
</dbReference>
<dbReference type="FunFam" id="3.90.850.10:FF:000002">
    <property type="entry name" value="2-hydroxyhepta-2,4-diene-1,7-dioate isomerase"/>
    <property type="match status" value="1"/>
</dbReference>
<keyword evidence="2" id="KW-0479">Metal-binding</keyword>
<sequence length="330" mass="36661">MGRILVIKRKKYRFCRNIVVCEYTWKGLGIHMKLLSFRYEGQTLFGPKVKREEAVWDVLAMAQAQQQADFPKTMIEAVSLGMDFVEMVRKLVEETEAGENAAQFKYAFTDVEWLSPIPRTPKNVMCVGKNYAEHAQEMGAEAPPEKVMIFTKAPTAIAGDEQTLPIHSDVTDSLDYEGELAVVISKTGKNIPKQLAYDYVFGYTIGNDITARNVQADHKQFFLGKSLDGTCPMGPYVVTKDEIPNPQNLSVVTKVNDEVRQNGNTSSMMFKIDELIAEISKYVTLEPGDVILTGTPAGVGKGMTPPTFLKQGDTVKVSIEGIGTLVNRFE</sequence>
<feature type="domain" description="Fumarylacetoacetase-like C-terminal" evidence="3">
    <location>
        <begin position="124"/>
        <end position="329"/>
    </location>
</feature>
<dbReference type="InterPro" id="IPR036663">
    <property type="entry name" value="Fumarylacetoacetase_C_sf"/>
</dbReference>
<dbReference type="GO" id="GO:0046872">
    <property type="term" value="F:metal ion binding"/>
    <property type="evidence" value="ECO:0007669"/>
    <property type="project" value="UniProtKB-KW"/>
</dbReference>
<dbReference type="EMBL" id="FUYJ01000002">
    <property type="protein sequence ID" value="SKA96033.1"/>
    <property type="molecule type" value="Genomic_DNA"/>
</dbReference>
<organism evidence="4 5">
    <name type="scientific">Sporosarcina newyorkensis</name>
    <dbReference type="NCBI Taxonomy" id="759851"/>
    <lineage>
        <taxon>Bacteria</taxon>
        <taxon>Bacillati</taxon>
        <taxon>Bacillota</taxon>
        <taxon>Bacilli</taxon>
        <taxon>Bacillales</taxon>
        <taxon>Caryophanaceae</taxon>
        <taxon>Sporosarcina</taxon>
    </lineage>
</organism>
<evidence type="ECO:0000256" key="1">
    <source>
        <dbReference type="ARBA" id="ARBA00010211"/>
    </source>
</evidence>
<dbReference type="InterPro" id="IPR011234">
    <property type="entry name" value="Fumarylacetoacetase-like_C"/>
</dbReference>
<dbReference type="GO" id="GO:0016853">
    <property type="term" value="F:isomerase activity"/>
    <property type="evidence" value="ECO:0007669"/>
    <property type="project" value="UniProtKB-ARBA"/>
</dbReference>
<comment type="similarity">
    <text evidence="1">Belongs to the FAH family.</text>
</comment>
<dbReference type="GO" id="GO:0019752">
    <property type="term" value="P:carboxylic acid metabolic process"/>
    <property type="evidence" value="ECO:0007669"/>
    <property type="project" value="UniProtKB-ARBA"/>
</dbReference>
<dbReference type="SUPFAM" id="SSF56529">
    <property type="entry name" value="FAH"/>
    <property type="match status" value="1"/>
</dbReference>